<gene>
    <name evidence="3" type="ORF">A8O14_01340</name>
</gene>
<keyword evidence="1" id="KW-0328">Glycosyltransferase</keyword>
<dbReference type="GO" id="GO:0008107">
    <property type="term" value="F:galactoside 2-alpha-L-fucosyltransferase activity"/>
    <property type="evidence" value="ECO:0007669"/>
    <property type="project" value="InterPro"/>
</dbReference>
<evidence type="ECO:0000256" key="1">
    <source>
        <dbReference type="ARBA" id="ARBA00022676"/>
    </source>
</evidence>
<evidence type="ECO:0000313" key="4">
    <source>
        <dbReference type="Proteomes" id="UP000078463"/>
    </source>
</evidence>
<dbReference type="Pfam" id="PF01531">
    <property type="entry name" value="Glyco_transf_11"/>
    <property type="match status" value="1"/>
</dbReference>
<dbReference type="PANTHER" id="PTHR11927:SF9">
    <property type="entry name" value="L-FUCOSYLTRANSFERASE"/>
    <property type="match status" value="1"/>
</dbReference>
<keyword evidence="2" id="KW-0808">Transferase</keyword>
<sequence length="293" mass="34373">MNITTQIQGGLGNQLFQYATGKALSNRLKGSLLLDIDWFNHGWDDVTPRHFLLQELRLNYQIAQQGPAIKSPKRWRRIAQKFLPLSPYVLRDRPFRFNQTLNTFKPYASQDVYLMGYWQSFNYFESIRQDLIDEIKPITPLSTHYQNYLEKIEGSRSAMIHIRRGDYVHLPNAAKVHGFLGLEYYQKGMDLLLAADSNPQFFVFSDDLDWAKANLPHQDRICFIESSNENSSPVQELFLMNRCQKHLIANSSLSWWGAWLSNSPAPMVIAPKHWTNDREKYWHDLLPPQWQRI</sequence>
<reference evidence="4" key="1">
    <citation type="submission" date="2016-05" db="EMBL/GenBank/DDBJ databases">
        <title>Polynucleobacter sp. QLW-P1FAT50C-4 genome.</title>
        <authorList>
            <person name="Hahn M.W."/>
        </authorList>
    </citation>
    <scope>NUCLEOTIDE SEQUENCE [LARGE SCALE GENOMIC DNA]</scope>
    <source>
        <strain evidence="4">QLW-P1FAT50C-4</strain>
    </source>
</reference>
<dbReference type="RefSeq" id="WP_068947864.1">
    <property type="nucleotide sequence ID" value="NZ_CP015922.1"/>
</dbReference>
<dbReference type="InterPro" id="IPR002516">
    <property type="entry name" value="Glyco_trans_11"/>
</dbReference>
<evidence type="ECO:0008006" key="5">
    <source>
        <dbReference type="Google" id="ProtNLM"/>
    </source>
</evidence>
<dbReference type="GO" id="GO:0005975">
    <property type="term" value="P:carbohydrate metabolic process"/>
    <property type="evidence" value="ECO:0007669"/>
    <property type="project" value="InterPro"/>
</dbReference>
<dbReference type="KEGG" id="pwu:A8O14_01340"/>
<dbReference type="OrthoDB" id="9794601at2"/>
<accession>A0A191UD19</accession>
<dbReference type="Proteomes" id="UP000078463">
    <property type="component" value="Chromosome"/>
</dbReference>
<name>A0A191UD19_9BURK</name>
<dbReference type="GO" id="GO:0016020">
    <property type="term" value="C:membrane"/>
    <property type="evidence" value="ECO:0007669"/>
    <property type="project" value="InterPro"/>
</dbReference>
<keyword evidence="4" id="KW-1185">Reference proteome</keyword>
<organism evidence="3 4">
    <name type="scientific">Polynucleobacter wuianus</name>
    <dbReference type="NCBI Taxonomy" id="1743168"/>
    <lineage>
        <taxon>Bacteria</taxon>
        <taxon>Pseudomonadati</taxon>
        <taxon>Pseudomonadota</taxon>
        <taxon>Betaproteobacteria</taxon>
        <taxon>Burkholderiales</taxon>
        <taxon>Burkholderiaceae</taxon>
        <taxon>Polynucleobacter</taxon>
    </lineage>
</organism>
<protein>
    <recommendedName>
        <fullName evidence="5">Alpha-1,2-fucosyltransferase</fullName>
    </recommendedName>
</protein>
<dbReference type="CDD" id="cd11301">
    <property type="entry name" value="Fut1_Fut2_like"/>
    <property type="match status" value="1"/>
</dbReference>
<evidence type="ECO:0000313" key="3">
    <source>
        <dbReference type="EMBL" id="ANI98857.1"/>
    </source>
</evidence>
<dbReference type="AlphaFoldDB" id="A0A191UD19"/>
<dbReference type="EMBL" id="CP015922">
    <property type="protein sequence ID" value="ANI98857.1"/>
    <property type="molecule type" value="Genomic_DNA"/>
</dbReference>
<proteinExistence type="predicted"/>
<evidence type="ECO:0000256" key="2">
    <source>
        <dbReference type="ARBA" id="ARBA00022679"/>
    </source>
</evidence>
<dbReference type="STRING" id="1743168.A8O14_01340"/>
<dbReference type="PANTHER" id="PTHR11927">
    <property type="entry name" value="GALACTOSIDE 2-L-FUCOSYLTRANSFERASE"/>
    <property type="match status" value="1"/>
</dbReference>